<organism evidence="1 2">
    <name type="scientific">Meloidogyne enterolobii</name>
    <name type="common">Root-knot nematode worm</name>
    <name type="synonym">Meloidogyne mayaguensis</name>
    <dbReference type="NCBI Taxonomy" id="390850"/>
    <lineage>
        <taxon>Eukaryota</taxon>
        <taxon>Metazoa</taxon>
        <taxon>Ecdysozoa</taxon>
        <taxon>Nematoda</taxon>
        <taxon>Chromadorea</taxon>
        <taxon>Rhabditida</taxon>
        <taxon>Tylenchina</taxon>
        <taxon>Tylenchomorpha</taxon>
        <taxon>Tylenchoidea</taxon>
        <taxon>Meloidogynidae</taxon>
        <taxon>Meloidogyninae</taxon>
        <taxon>Meloidogyne</taxon>
    </lineage>
</organism>
<evidence type="ECO:0000313" key="1">
    <source>
        <dbReference type="EMBL" id="CAK5101518.1"/>
    </source>
</evidence>
<reference evidence="1" key="1">
    <citation type="submission" date="2023-11" db="EMBL/GenBank/DDBJ databases">
        <authorList>
            <person name="Poullet M."/>
        </authorList>
    </citation>
    <scope>NUCLEOTIDE SEQUENCE</scope>
    <source>
        <strain evidence="1">E1834</strain>
    </source>
</reference>
<comment type="caution">
    <text evidence="1">The sequence shown here is derived from an EMBL/GenBank/DDBJ whole genome shotgun (WGS) entry which is preliminary data.</text>
</comment>
<protein>
    <submittedName>
        <fullName evidence="1">Uncharacterized protein</fullName>
    </submittedName>
</protein>
<dbReference type="EMBL" id="CAVMJV010000110">
    <property type="protein sequence ID" value="CAK5101518.1"/>
    <property type="molecule type" value="Genomic_DNA"/>
</dbReference>
<evidence type="ECO:0000313" key="2">
    <source>
        <dbReference type="Proteomes" id="UP001497535"/>
    </source>
</evidence>
<name>A0ACB1AT92_MELEN</name>
<gene>
    <name evidence="1" type="ORF">MENTE1834_LOCUS42311</name>
</gene>
<accession>A0ACB1AT92</accession>
<dbReference type="Proteomes" id="UP001497535">
    <property type="component" value="Unassembled WGS sequence"/>
</dbReference>
<proteinExistence type="predicted"/>
<sequence>MKKIIKECREIIKGNNGPKQSKEKYVHKGSGSGQGGSDLSTGF</sequence>
<keyword evidence="2" id="KW-1185">Reference proteome</keyword>